<evidence type="ECO:0000256" key="4">
    <source>
        <dbReference type="ARBA" id="ARBA00022695"/>
    </source>
</evidence>
<protein>
    <recommendedName>
        <fullName evidence="15">HD domain-containing protein</fullName>
    </recommendedName>
</protein>
<dbReference type="CDD" id="cd00077">
    <property type="entry name" value="HDc"/>
    <property type="match status" value="1"/>
</dbReference>
<evidence type="ECO:0000256" key="1">
    <source>
        <dbReference type="ARBA" id="ARBA00001946"/>
    </source>
</evidence>
<dbReference type="SUPFAM" id="SSF81891">
    <property type="entry name" value="Poly A polymerase C-terminal region-like"/>
    <property type="match status" value="1"/>
</dbReference>
<evidence type="ECO:0008006" key="15">
    <source>
        <dbReference type="Google" id="ProtNLM"/>
    </source>
</evidence>
<feature type="compositionally biased region" description="Basic and acidic residues" evidence="9">
    <location>
        <begin position="462"/>
        <end position="474"/>
    </location>
</feature>
<evidence type="ECO:0000256" key="3">
    <source>
        <dbReference type="ARBA" id="ARBA00022694"/>
    </source>
</evidence>
<dbReference type="SUPFAM" id="SSF81301">
    <property type="entry name" value="Nucleotidyltransferase"/>
    <property type="match status" value="1"/>
</dbReference>
<feature type="region of interest" description="Disordered" evidence="9">
    <location>
        <begin position="459"/>
        <end position="485"/>
    </location>
</feature>
<dbReference type="Pfam" id="PF12627">
    <property type="entry name" value="PolyA_pol_RNAbd"/>
    <property type="match status" value="1"/>
</dbReference>
<dbReference type="CDD" id="cd05398">
    <property type="entry name" value="NT_ClassII-CCAase"/>
    <property type="match status" value="1"/>
</dbReference>
<keyword evidence="2 8" id="KW-0808">Transferase</keyword>
<dbReference type="InterPro" id="IPR050264">
    <property type="entry name" value="Bact_CCA-adding_enz_type3_sf"/>
</dbReference>
<dbReference type="Gene3D" id="1.10.3090.10">
    <property type="entry name" value="cca-adding enzyme, domain 2"/>
    <property type="match status" value="1"/>
</dbReference>
<dbReference type="InterPro" id="IPR002646">
    <property type="entry name" value="PolA_pol_head_dom"/>
</dbReference>
<evidence type="ECO:0000256" key="9">
    <source>
        <dbReference type="SAM" id="MobiDB-lite"/>
    </source>
</evidence>
<evidence type="ECO:0000259" key="12">
    <source>
        <dbReference type="Pfam" id="PF12627"/>
    </source>
</evidence>
<feature type="domain" description="tRNA nucleotidyltransferase/poly(A) polymerase RNA and SrmB- binding" evidence="12">
    <location>
        <begin position="178"/>
        <end position="236"/>
    </location>
</feature>
<keyword evidence="7" id="KW-0460">Magnesium</keyword>
<evidence type="ECO:0000313" key="13">
    <source>
        <dbReference type="EMBL" id="OGY78442.1"/>
    </source>
</evidence>
<dbReference type="EMBL" id="MHKB01000015">
    <property type="protein sequence ID" value="OGY78442.1"/>
    <property type="molecule type" value="Genomic_DNA"/>
</dbReference>
<dbReference type="InterPro" id="IPR003607">
    <property type="entry name" value="HD/PDEase_dom"/>
</dbReference>
<gene>
    <name evidence="13" type="ORF">A3B74_01960</name>
</gene>
<dbReference type="InterPro" id="IPR006674">
    <property type="entry name" value="HD_domain"/>
</dbReference>
<evidence type="ECO:0000256" key="5">
    <source>
        <dbReference type="ARBA" id="ARBA00022723"/>
    </source>
</evidence>
<dbReference type="Gene3D" id="3.30.460.10">
    <property type="entry name" value="Beta Polymerase, domain 2"/>
    <property type="match status" value="1"/>
</dbReference>
<dbReference type="AlphaFoldDB" id="A0A1G2ANH0"/>
<dbReference type="GO" id="GO:0016779">
    <property type="term" value="F:nucleotidyltransferase activity"/>
    <property type="evidence" value="ECO:0007669"/>
    <property type="project" value="UniProtKB-KW"/>
</dbReference>
<dbReference type="GO" id="GO:0000166">
    <property type="term" value="F:nucleotide binding"/>
    <property type="evidence" value="ECO:0007669"/>
    <property type="project" value="UniProtKB-KW"/>
</dbReference>
<dbReference type="InterPro" id="IPR043519">
    <property type="entry name" value="NT_sf"/>
</dbReference>
<evidence type="ECO:0000256" key="6">
    <source>
        <dbReference type="ARBA" id="ARBA00022741"/>
    </source>
</evidence>
<dbReference type="NCBIfam" id="TIGR00277">
    <property type="entry name" value="HDIG"/>
    <property type="match status" value="1"/>
</dbReference>
<keyword evidence="5" id="KW-0479">Metal-binding</keyword>
<comment type="caution">
    <text evidence="13">The sequence shown here is derived from an EMBL/GenBank/DDBJ whole genome shotgun (WGS) entry which is preliminary data.</text>
</comment>
<evidence type="ECO:0000256" key="8">
    <source>
        <dbReference type="RuleBase" id="RU003953"/>
    </source>
</evidence>
<dbReference type="GO" id="GO:0000049">
    <property type="term" value="F:tRNA binding"/>
    <property type="evidence" value="ECO:0007669"/>
    <property type="project" value="TreeGrafter"/>
</dbReference>
<feature type="domain" description="Poly A polymerase head" evidence="10">
    <location>
        <begin position="33"/>
        <end position="150"/>
    </location>
</feature>
<dbReference type="Pfam" id="PF01743">
    <property type="entry name" value="PolyA_pol"/>
    <property type="match status" value="1"/>
</dbReference>
<keyword evidence="6" id="KW-0547">Nucleotide-binding</keyword>
<feature type="domain" description="HD" evidence="11">
    <location>
        <begin position="265"/>
        <end position="336"/>
    </location>
</feature>
<accession>A0A1G2ANH0</accession>
<comment type="similarity">
    <text evidence="8">Belongs to the tRNA nucleotidyltransferase/poly(A) polymerase family.</text>
</comment>
<keyword evidence="3" id="KW-0819">tRNA processing</keyword>
<organism evidence="13 14">
    <name type="scientific">Candidatus Kerfeldbacteria bacterium RIFCSPHIGHO2_02_FULL_42_14</name>
    <dbReference type="NCBI Taxonomy" id="1798540"/>
    <lineage>
        <taxon>Bacteria</taxon>
        <taxon>Candidatus Kerfeldiibacteriota</taxon>
    </lineage>
</organism>
<proteinExistence type="inferred from homology"/>
<evidence type="ECO:0000259" key="11">
    <source>
        <dbReference type="Pfam" id="PF01966"/>
    </source>
</evidence>
<dbReference type="GO" id="GO:0046872">
    <property type="term" value="F:metal ion binding"/>
    <property type="evidence" value="ECO:0007669"/>
    <property type="project" value="UniProtKB-KW"/>
</dbReference>
<dbReference type="Pfam" id="PF01966">
    <property type="entry name" value="HD"/>
    <property type="match status" value="1"/>
</dbReference>
<evidence type="ECO:0000256" key="2">
    <source>
        <dbReference type="ARBA" id="ARBA00022679"/>
    </source>
</evidence>
<dbReference type="InterPro" id="IPR032828">
    <property type="entry name" value="PolyA_RNA-bd"/>
</dbReference>
<dbReference type="Proteomes" id="UP000177165">
    <property type="component" value="Unassembled WGS sequence"/>
</dbReference>
<evidence type="ECO:0000256" key="7">
    <source>
        <dbReference type="ARBA" id="ARBA00022842"/>
    </source>
</evidence>
<evidence type="ECO:0000259" key="10">
    <source>
        <dbReference type="Pfam" id="PF01743"/>
    </source>
</evidence>
<dbReference type="PANTHER" id="PTHR46173:SF1">
    <property type="entry name" value="CCA TRNA NUCLEOTIDYLTRANSFERASE 1, MITOCHONDRIAL"/>
    <property type="match status" value="1"/>
</dbReference>
<evidence type="ECO:0000313" key="14">
    <source>
        <dbReference type="Proteomes" id="UP000177165"/>
    </source>
</evidence>
<reference evidence="13 14" key="1">
    <citation type="journal article" date="2016" name="Nat. Commun.">
        <title>Thousands of microbial genomes shed light on interconnected biogeochemical processes in an aquifer system.</title>
        <authorList>
            <person name="Anantharaman K."/>
            <person name="Brown C.T."/>
            <person name="Hug L.A."/>
            <person name="Sharon I."/>
            <person name="Castelle C.J."/>
            <person name="Probst A.J."/>
            <person name="Thomas B.C."/>
            <person name="Singh A."/>
            <person name="Wilkins M.J."/>
            <person name="Karaoz U."/>
            <person name="Brodie E.L."/>
            <person name="Williams K.H."/>
            <person name="Hubbard S.S."/>
            <person name="Banfield J.F."/>
        </authorList>
    </citation>
    <scope>NUCLEOTIDE SEQUENCE [LARGE SCALE GENOMIC DNA]</scope>
</reference>
<name>A0A1G2ANH0_9BACT</name>
<keyword evidence="8" id="KW-0694">RNA-binding</keyword>
<sequence length="485" mass="55393">MSTRLQSNILFQALPQAVQEVLFKLKGAGFEGFIVGGCLRDLILERAVRDWDVTTNATPTEIQKIFPKSFYANAFGTVTVQSDGMEIEVTTYRSETKYSDKRHPDAVQFGVTLEDDLQRRDFTMNAIASDGAILHDPFQGSKDIQKRLIRAVGNPKERFEEDALRMLRAIRFAAELHMRIESHTWSAILSDVRLIDYLSKERVRDEIMKIVASDDPLCGFWLLMTSGALQRIIPELLKGENVSQNKHHIYTVLFHNLFSMAHCPSDDPLVRLAALLHDVGKPHTKQGEGTEATFYQHEIVGATMTRKIMRRLTFSNAAIERVCHLVRHHMFYYNIGEITDAGVRRFIRRVGKENISDLFAVRIGDRMGSGVQKDKPFKLIELEKRIEEVQKDPIDTRMLALDGNDVMRIAKLAPGRTIGILLYTLLEEVLEDPTRNNSEYLEQRIQALAGEAKQGILPIPRIMKEDQKQREERLTGGQKYKRVTE</sequence>
<keyword evidence="4" id="KW-0548">Nucleotidyltransferase</keyword>
<dbReference type="Gene3D" id="1.10.246.80">
    <property type="match status" value="1"/>
</dbReference>
<dbReference type="InterPro" id="IPR006675">
    <property type="entry name" value="HDIG_dom"/>
</dbReference>
<dbReference type="STRING" id="1798540.A3B74_01960"/>
<dbReference type="PANTHER" id="PTHR46173">
    <property type="entry name" value="CCA TRNA NUCLEOTIDYLTRANSFERASE 1, MITOCHONDRIAL"/>
    <property type="match status" value="1"/>
</dbReference>
<comment type="cofactor">
    <cofactor evidence="1">
        <name>Mg(2+)</name>
        <dbReference type="ChEBI" id="CHEBI:18420"/>
    </cofactor>
</comment>
<dbReference type="GO" id="GO:0008033">
    <property type="term" value="P:tRNA processing"/>
    <property type="evidence" value="ECO:0007669"/>
    <property type="project" value="UniProtKB-KW"/>
</dbReference>